<evidence type="ECO:0000259" key="4">
    <source>
        <dbReference type="Pfam" id="PF13458"/>
    </source>
</evidence>
<dbReference type="InterPro" id="IPR028082">
    <property type="entry name" value="Peripla_BP_I"/>
</dbReference>
<dbReference type="InterPro" id="IPR051010">
    <property type="entry name" value="BCAA_transport"/>
</dbReference>
<accession>A0ABV8S2J5</accession>
<evidence type="ECO:0000256" key="2">
    <source>
        <dbReference type="ARBA" id="ARBA00022729"/>
    </source>
</evidence>
<gene>
    <name evidence="5" type="ORF">ACFO0J_16840</name>
</gene>
<organism evidence="5 6">
    <name type="scientific">Castellaniella hirudinis</name>
    <dbReference type="NCBI Taxonomy" id="1144617"/>
    <lineage>
        <taxon>Bacteria</taxon>
        <taxon>Pseudomonadati</taxon>
        <taxon>Pseudomonadota</taxon>
        <taxon>Betaproteobacteria</taxon>
        <taxon>Burkholderiales</taxon>
        <taxon>Alcaligenaceae</taxon>
        <taxon>Castellaniella</taxon>
    </lineage>
</organism>
<dbReference type="SUPFAM" id="SSF53822">
    <property type="entry name" value="Periplasmic binding protein-like I"/>
    <property type="match status" value="1"/>
</dbReference>
<protein>
    <submittedName>
        <fullName evidence="5">ABC transporter substrate-binding protein</fullName>
    </submittedName>
</protein>
<dbReference type="CDD" id="cd06327">
    <property type="entry name" value="PBP1_SBP-like"/>
    <property type="match status" value="1"/>
</dbReference>
<keyword evidence="2 3" id="KW-0732">Signal</keyword>
<dbReference type="InterPro" id="IPR028081">
    <property type="entry name" value="Leu-bd"/>
</dbReference>
<dbReference type="RefSeq" id="WP_376814249.1">
    <property type="nucleotide sequence ID" value="NZ_JBHSDY010000011.1"/>
</dbReference>
<evidence type="ECO:0000313" key="5">
    <source>
        <dbReference type="EMBL" id="MFC4299712.1"/>
    </source>
</evidence>
<comment type="caution">
    <text evidence="5">The sequence shown here is derived from an EMBL/GenBank/DDBJ whole genome shotgun (WGS) entry which is preliminary data.</text>
</comment>
<comment type="similarity">
    <text evidence="1">Belongs to the leucine-binding protein family.</text>
</comment>
<evidence type="ECO:0000313" key="6">
    <source>
        <dbReference type="Proteomes" id="UP001595756"/>
    </source>
</evidence>
<dbReference type="EMBL" id="JBHSDY010000011">
    <property type="protein sequence ID" value="MFC4299712.1"/>
    <property type="molecule type" value="Genomic_DNA"/>
</dbReference>
<evidence type="ECO:0000256" key="1">
    <source>
        <dbReference type="ARBA" id="ARBA00010062"/>
    </source>
</evidence>
<evidence type="ECO:0000256" key="3">
    <source>
        <dbReference type="SAM" id="SignalP"/>
    </source>
</evidence>
<feature type="domain" description="Leucine-binding protein" evidence="4">
    <location>
        <begin position="41"/>
        <end position="376"/>
    </location>
</feature>
<dbReference type="Gene3D" id="3.40.50.2300">
    <property type="match status" value="2"/>
</dbReference>
<keyword evidence="6" id="KW-1185">Reference proteome</keyword>
<feature type="chain" id="PRO_5045613357" evidence="3">
    <location>
        <begin position="32"/>
        <end position="413"/>
    </location>
</feature>
<reference evidence="6" key="1">
    <citation type="journal article" date="2019" name="Int. J. Syst. Evol. Microbiol.">
        <title>The Global Catalogue of Microorganisms (GCM) 10K type strain sequencing project: providing services to taxonomists for standard genome sequencing and annotation.</title>
        <authorList>
            <consortium name="The Broad Institute Genomics Platform"/>
            <consortium name="The Broad Institute Genome Sequencing Center for Infectious Disease"/>
            <person name="Wu L."/>
            <person name="Ma J."/>
        </authorList>
    </citation>
    <scope>NUCLEOTIDE SEQUENCE [LARGE SCALE GENOMIC DNA]</scope>
    <source>
        <strain evidence="6">CGMCC 1.19029</strain>
    </source>
</reference>
<feature type="signal peptide" evidence="3">
    <location>
        <begin position="1"/>
        <end position="31"/>
    </location>
</feature>
<dbReference type="Pfam" id="PF13458">
    <property type="entry name" value="Peripla_BP_6"/>
    <property type="match status" value="1"/>
</dbReference>
<sequence length="413" mass="44247">MKRINHTSGTRLTTLVAALSAGLFCAGAAQAQAGAFSDGVVKIGVLTDLSGVYSDVGGKGSIIAAEMAVKDFGGSLDGTPVEVVSADHQSKADEGALVARTWFDREQVDTIVGMNNSSVALAVVNIAKADNKIVINTGAGTTALTNESCAPTSIHYNYDTYALSHGTAKYVVKNGGDSWYFVTADYSFGKQLEKDATAVIKENGGKVLGSARHPINTGDFSSYLMSAQASGAKIVGLANAGKDTINAIKTAHQFGVTENQDLAGLLVFIQDIHSLGLDVAKGLYITTGFYWDRNEETRAWSKRFYEQAGKMPSMNHAATYSATLHYLKAVQAARTDATDAVNQQMRKTPVDDFYSRGGVIRPDGRMIHDMYLVQVKSPAESKYPWDYYKVIATIPQDDAFMPLSESSCALLKQ</sequence>
<dbReference type="PANTHER" id="PTHR30483:SF6">
    <property type="entry name" value="PERIPLASMIC BINDING PROTEIN OF ABC TRANSPORTER FOR NATURAL AMINO ACIDS"/>
    <property type="match status" value="1"/>
</dbReference>
<dbReference type="PANTHER" id="PTHR30483">
    <property type="entry name" value="LEUCINE-SPECIFIC-BINDING PROTEIN"/>
    <property type="match status" value="1"/>
</dbReference>
<name>A0ABV8S2J5_9BURK</name>
<proteinExistence type="inferred from homology"/>
<dbReference type="Proteomes" id="UP001595756">
    <property type="component" value="Unassembled WGS sequence"/>
</dbReference>